<keyword evidence="3" id="KW-1185">Reference proteome</keyword>
<dbReference type="Proteomes" id="UP000314294">
    <property type="component" value="Unassembled WGS sequence"/>
</dbReference>
<evidence type="ECO:0000313" key="2">
    <source>
        <dbReference type="EMBL" id="TNN84930.1"/>
    </source>
</evidence>
<dbReference type="AlphaFoldDB" id="A0A4Z2J414"/>
<dbReference type="EMBL" id="SRLO01000024">
    <property type="protein sequence ID" value="TNN84930.1"/>
    <property type="molecule type" value="Genomic_DNA"/>
</dbReference>
<proteinExistence type="predicted"/>
<name>A0A4Z2J414_9TELE</name>
<feature type="region of interest" description="Disordered" evidence="1">
    <location>
        <begin position="68"/>
        <end position="136"/>
    </location>
</feature>
<gene>
    <name evidence="2" type="ORF">EYF80_004975</name>
</gene>
<organism evidence="2 3">
    <name type="scientific">Liparis tanakae</name>
    <name type="common">Tanaka's snailfish</name>
    <dbReference type="NCBI Taxonomy" id="230148"/>
    <lineage>
        <taxon>Eukaryota</taxon>
        <taxon>Metazoa</taxon>
        <taxon>Chordata</taxon>
        <taxon>Craniata</taxon>
        <taxon>Vertebrata</taxon>
        <taxon>Euteleostomi</taxon>
        <taxon>Actinopterygii</taxon>
        <taxon>Neopterygii</taxon>
        <taxon>Teleostei</taxon>
        <taxon>Neoteleostei</taxon>
        <taxon>Acanthomorphata</taxon>
        <taxon>Eupercaria</taxon>
        <taxon>Perciformes</taxon>
        <taxon>Cottioidei</taxon>
        <taxon>Cottales</taxon>
        <taxon>Liparidae</taxon>
        <taxon>Liparis</taxon>
    </lineage>
</organism>
<evidence type="ECO:0000256" key="1">
    <source>
        <dbReference type="SAM" id="MobiDB-lite"/>
    </source>
</evidence>
<evidence type="ECO:0000313" key="3">
    <source>
        <dbReference type="Proteomes" id="UP000314294"/>
    </source>
</evidence>
<protein>
    <submittedName>
        <fullName evidence="2">Uncharacterized protein</fullName>
    </submittedName>
</protein>
<accession>A0A4Z2J414</accession>
<sequence>MVLGMTRPPPVSTRLFLPADVKEALCCAVSISKVANQAYETLCGPNFLPIRQNPSLMAQWDKRRGVGGCTAGGGKDCRSKRGKVTSPRPFSRGHGAWKWVTAGTHGQMRRQPRSQTAPLSTCRRPNSPWYQGAPAEQISPLIGQAVTN</sequence>
<reference evidence="2 3" key="1">
    <citation type="submission" date="2019-03" db="EMBL/GenBank/DDBJ databases">
        <title>First draft genome of Liparis tanakae, snailfish: a comprehensive survey of snailfish specific genes.</title>
        <authorList>
            <person name="Kim W."/>
            <person name="Song I."/>
            <person name="Jeong J.-H."/>
            <person name="Kim D."/>
            <person name="Kim S."/>
            <person name="Ryu S."/>
            <person name="Song J.Y."/>
            <person name="Lee S.K."/>
        </authorList>
    </citation>
    <scope>NUCLEOTIDE SEQUENCE [LARGE SCALE GENOMIC DNA]</scope>
    <source>
        <tissue evidence="2">Muscle</tissue>
    </source>
</reference>
<comment type="caution">
    <text evidence="2">The sequence shown here is derived from an EMBL/GenBank/DDBJ whole genome shotgun (WGS) entry which is preliminary data.</text>
</comment>